<dbReference type="EMBL" id="JAUKUA010000002">
    <property type="protein sequence ID" value="KAK0724349.1"/>
    <property type="molecule type" value="Genomic_DNA"/>
</dbReference>
<dbReference type="AlphaFoldDB" id="A0AA40AYJ2"/>
<evidence type="ECO:0000313" key="2">
    <source>
        <dbReference type="EMBL" id="KAK0724349.1"/>
    </source>
</evidence>
<gene>
    <name evidence="2" type="ORF">B0H67DRAFT_102923</name>
</gene>
<organism evidence="2 3">
    <name type="scientific">Lasiosphaeris hirsuta</name>
    <dbReference type="NCBI Taxonomy" id="260670"/>
    <lineage>
        <taxon>Eukaryota</taxon>
        <taxon>Fungi</taxon>
        <taxon>Dikarya</taxon>
        <taxon>Ascomycota</taxon>
        <taxon>Pezizomycotina</taxon>
        <taxon>Sordariomycetes</taxon>
        <taxon>Sordariomycetidae</taxon>
        <taxon>Sordariales</taxon>
        <taxon>Lasiosphaeriaceae</taxon>
        <taxon>Lasiosphaeris</taxon>
    </lineage>
</organism>
<reference evidence="2" key="1">
    <citation type="submission" date="2023-06" db="EMBL/GenBank/DDBJ databases">
        <title>Genome-scale phylogeny and comparative genomics of the fungal order Sordariales.</title>
        <authorList>
            <consortium name="Lawrence Berkeley National Laboratory"/>
            <person name="Hensen N."/>
            <person name="Bonometti L."/>
            <person name="Westerberg I."/>
            <person name="Brannstrom I.O."/>
            <person name="Guillou S."/>
            <person name="Cros-Aarteil S."/>
            <person name="Calhoun S."/>
            <person name="Haridas S."/>
            <person name="Kuo A."/>
            <person name="Mondo S."/>
            <person name="Pangilinan J."/>
            <person name="Riley R."/>
            <person name="Labutti K."/>
            <person name="Andreopoulos B."/>
            <person name="Lipzen A."/>
            <person name="Chen C."/>
            <person name="Yanf M."/>
            <person name="Daum C."/>
            <person name="Ng V."/>
            <person name="Clum A."/>
            <person name="Steindorff A."/>
            <person name="Ohm R."/>
            <person name="Martin F."/>
            <person name="Silar P."/>
            <person name="Natvig D."/>
            <person name="Lalanne C."/>
            <person name="Gautier V."/>
            <person name="Ament-Velasquez S.L."/>
            <person name="Kruys A."/>
            <person name="Hutchinson M.I."/>
            <person name="Powell A.J."/>
            <person name="Barry K."/>
            <person name="Miller A.N."/>
            <person name="Grigoriev I.V."/>
            <person name="Debuchy R."/>
            <person name="Gladieux P."/>
            <person name="Thoren M.H."/>
            <person name="Johannesson H."/>
        </authorList>
    </citation>
    <scope>NUCLEOTIDE SEQUENCE</scope>
    <source>
        <strain evidence="2">SMH4607-1</strain>
    </source>
</reference>
<evidence type="ECO:0000256" key="1">
    <source>
        <dbReference type="SAM" id="MobiDB-lite"/>
    </source>
</evidence>
<dbReference type="Proteomes" id="UP001172102">
    <property type="component" value="Unassembled WGS sequence"/>
</dbReference>
<comment type="caution">
    <text evidence="2">The sequence shown here is derived from an EMBL/GenBank/DDBJ whole genome shotgun (WGS) entry which is preliminary data.</text>
</comment>
<accession>A0AA40AYJ2</accession>
<protein>
    <submittedName>
        <fullName evidence="2">Uncharacterized protein</fullName>
    </submittedName>
</protein>
<sequence length="204" mass="22428">MSIPLTAVRAETTGGEGTPAESGASSIAGTESPPPVDAPIKAGSVRVTDWRTTDVRIHTHDIDAGTRYSRVERRTVDVDQVFSNKELLASYLNKVFHPVCSVLVSCSLLLLIFLPVTALRGTDGNSHCACVQCSLGCYVLRRNLPRGIAIPQVRELGRTRRSPAKCEPYVFRLGQSHLGIGRYSCWPRSSQHQIFHRLPIPPQR</sequence>
<name>A0AA40AYJ2_9PEZI</name>
<keyword evidence="3" id="KW-1185">Reference proteome</keyword>
<feature type="region of interest" description="Disordered" evidence="1">
    <location>
        <begin position="1"/>
        <end position="41"/>
    </location>
</feature>
<evidence type="ECO:0000313" key="3">
    <source>
        <dbReference type="Proteomes" id="UP001172102"/>
    </source>
</evidence>
<proteinExistence type="predicted"/>